<dbReference type="EMBL" id="BQNB010020768">
    <property type="protein sequence ID" value="GJT99402.1"/>
    <property type="molecule type" value="Genomic_DNA"/>
</dbReference>
<accession>A0ABQ5IIV6</accession>
<proteinExistence type="predicted"/>
<keyword evidence="3" id="KW-1185">Reference proteome</keyword>
<reference evidence="2" key="2">
    <citation type="submission" date="2022-01" db="EMBL/GenBank/DDBJ databases">
        <authorList>
            <person name="Yamashiro T."/>
            <person name="Shiraishi A."/>
            <person name="Satake H."/>
            <person name="Nakayama K."/>
        </authorList>
    </citation>
    <scope>NUCLEOTIDE SEQUENCE</scope>
</reference>
<gene>
    <name evidence="2" type="ORF">Tco_1109741</name>
</gene>
<reference evidence="2" key="1">
    <citation type="journal article" date="2022" name="Int. J. Mol. Sci.">
        <title>Draft Genome of Tanacetum Coccineum: Genomic Comparison of Closely Related Tanacetum-Family Plants.</title>
        <authorList>
            <person name="Yamashiro T."/>
            <person name="Shiraishi A."/>
            <person name="Nakayama K."/>
            <person name="Satake H."/>
        </authorList>
    </citation>
    <scope>NUCLEOTIDE SEQUENCE</scope>
</reference>
<dbReference type="Proteomes" id="UP001151760">
    <property type="component" value="Unassembled WGS sequence"/>
</dbReference>
<evidence type="ECO:0000313" key="2">
    <source>
        <dbReference type="EMBL" id="GJT99402.1"/>
    </source>
</evidence>
<sequence length="185" mass="21748">MILKIERLQEYRRLQVVSYGIDYVARPLLLFFSSENRLLWFSEVQAQIRRIFLDGYGVLVVRTVIFKYLRLSSRMRYPKETMDYYFYYPLENKIFVFRNAELFENSFMVQEASGSHGLLEMSGSDKGLELIQEEDTQPSKNTSKTHNEVAPIEYELGDLNEPPNYKAALADPRSDKLLETMNTKM</sequence>
<comment type="caution">
    <text evidence="2">The sequence shown here is derived from an EMBL/GenBank/DDBJ whole genome shotgun (WGS) entry which is preliminary data.</text>
</comment>
<protein>
    <submittedName>
        <fullName evidence="2">Uncharacterized protein</fullName>
    </submittedName>
</protein>
<name>A0ABQ5IIV6_9ASTR</name>
<organism evidence="2 3">
    <name type="scientific">Tanacetum coccineum</name>
    <dbReference type="NCBI Taxonomy" id="301880"/>
    <lineage>
        <taxon>Eukaryota</taxon>
        <taxon>Viridiplantae</taxon>
        <taxon>Streptophyta</taxon>
        <taxon>Embryophyta</taxon>
        <taxon>Tracheophyta</taxon>
        <taxon>Spermatophyta</taxon>
        <taxon>Magnoliopsida</taxon>
        <taxon>eudicotyledons</taxon>
        <taxon>Gunneridae</taxon>
        <taxon>Pentapetalae</taxon>
        <taxon>asterids</taxon>
        <taxon>campanulids</taxon>
        <taxon>Asterales</taxon>
        <taxon>Asteraceae</taxon>
        <taxon>Asteroideae</taxon>
        <taxon>Anthemideae</taxon>
        <taxon>Anthemidinae</taxon>
        <taxon>Tanacetum</taxon>
    </lineage>
</organism>
<evidence type="ECO:0000313" key="3">
    <source>
        <dbReference type="Proteomes" id="UP001151760"/>
    </source>
</evidence>
<evidence type="ECO:0000256" key="1">
    <source>
        <dbReference type="SAM" id="MobiDB-lite"/>
    </source>
</evidence>
<feature type="region of interest" description="Disordered" evidence="1">
    <location>
        <begin position="155"/>
        <end position="185"/>
    </location>
</feature>